<evidence type="ECO:0008006" key="5">
    <source>
        <dbReference type="Google" id="ProtNLM"/>
    </source>
</evidence>
<evidence type="ECO:0000313" key="3">
    <source>
        <dbReference type="EMBL" id="KAL3848649.1"/>
    </source>
</evidence>
<feature type="region of interest" description="Disordered" evidence="2">
    <location>
        <begin position="1"/>
        <end position="170"/>
    </location>
</feature>
<dbReference type="AlphaFoldDB" id="A0ABD3UGL0"/>
<proteinExistence type="predicted"/>
<dbReference type="Proteomes" id="UP001634393">
    <property type="component" value="Unassembled WGS sequence"/>
</dbReference>
<feature type="compositionally biased region" description="Acidic residues" evidence="2">
    <location>
        <begin position="70"/>
        <end position="81"/>
    </location>
</feature>
<dbReference type="InterPro" id="IPR040321">
    <property type="entry name" value="SCD2-like"/>
</dbReference>
<dbReference type="EMBL" id="JBJXBP010000001">
    <property type="protein sequence ID" value="KAL3848649.1"/>
    <property type="molecule type" value="Genomic_DNA"/>
</dbReference>
<evidence type="ECO:0000313" key="4">
    <source>
        <dbReference type="Proteomes" id="UP001634393"/>
    </source>
</evidence>
<keyword evidence="1" id="KW-0175">Coiled coil</keyword>
<name>A0ABD3UGL0_9LAMI</name>
<dbReference type="PANTHER" id="PTHR31762:SF10">
    <property type="entry name" value="FAS-BINDING FACTOR-LIKE PROTEIN"/>
    <property type="match status" value="1"/>
</dbReference>
<gene>
    <name evidence="3" type="ORF">ACJIZ3_010531</name>
</gene>
<keyword evidence="4" id="KW-1185">Reference proteome</keyword>
<dbReference type="PANTHER" id="PTHR31762">
    <property type="entry name" value="FAS-BINDING FACTOR-LIKE PROTEIN"/>
    <property type="match status" value="1"/>
</dbReference>
<comment type="caution">
    <text evidence="3">The sequence shown here is derived from an EMBL/GenBank/DDBJ whole genome shotgun (WGS) entry which is preliminary data.</text>
</comment>
<evidence type="ECO:0000256" key="1">
    <source>
        <dbReference type="SAM" id="Coils"/>
    </source>
</evidence>
<accession>A0ABD3UGL0</accession>
<feature type="compositionally biased region" description="Low complexity" evidence="2">
    <location>
        <begin position="13"/>
        <end position="28"/>
    </location>
</feature>
<reference evidence="3 4" key="1">
    <citation type="submission" date="2024-12" db="EMBL/GenBank/DDBJ databases">
        <title>The unique morphological basis and parallel evolutionary history of personate flowers in Penstemon.</title>
        <authorList>
            <person name="Depatie T.H."/>
            <person name="Wessinger C.A."/>
        </authorList>
    </citation>
    <scope>NUCLEOTIDE SEQUENCE [LARGE SCALE GENOMIC DNA]</scope>
    <source>
        <strain evidence="3">WTNN_2</strain>
        <tissue evidence="3">Leaf</tissue>
    </source>
</reference>
<sequence>MDRTRAMHGRQKSISGTPNSTGSPSPMSASPVPRHTRFGSSSGLSNVKRPQNTKAAAQRLAKVMAHQPADDDDDEEDDLLYDYDSAIPSVGLGLAGGRKTGSTPMSVRTPVEQPPSARSIASARSSTVSSVDQQPLSASILRPSQSTDSAEETHTPSDRLPTSGRSPSYIIHKEQPPSYIIHKEQPPSSASFASANRSSLRVKTVAMVPPAVPLSIKPAVSTIPAETPPDKSRDKRLSFDFGTFKYKEPSDQQSSSALQDELDMLQEENDSLVEKLRMSEERCEEAEARTRQLEKQIASLGDGVSLEARLLSRKEAELQKREAALKVASQTYGGSNEEIAALRMEAEAARDEATSALEQLHDVECEVKSLRTMTQRMILTREEMEEIVLKRCWLARYWSLCLHLGIHGGIAAARYEYWSSLVSRPIEVILAAGRKAKDDNSFINNDLEEREKVMWDENEISRKAHVESMLLVEKGLRELTSLKVEEAVAISFALKRRPTVVKSNMADELKVPIEGQNFSETFELSQEESEDVLVKQVRTW</sequence>
<feature type="compositionally biased region" description="Polar residues" evidence="2">
    <location>
        <begin position="38"/>
        <end position="55"/>
    </location>
</feature>
<feature type="compositionally biased region" description="Basic residues" evidence="2">
    <location>
        <begin position="1"/>
        <end position="11"/>
    </location>
</feature>
<protein>
    <recommendedName>
        <fullName evidence="5">Coiled-coil domain-containing protein SCD2</fullName>
    </recommendedName>
</protein>
<feature type="compositionally biased region" description="Polar residues" evidence="2">
    <location>
        <begin position="132"/>
        <end position="148"/>
    </location>
</feature>
<organism evidence="3 4">
    <name type="scientific">Penstemon smallii</name>
    <dbReference type="NCBI Taxonomy" id="265156"/>
    <lineage>
        <taxon>Eukaryota</taxon>
        <taxon>Viridiplantae</taxon>
        <taxon>Streptophyta</taxon>
        <taxon>Embryophyta</taxon>
        <taxon>Tracheophyta</taxon>
        <taxon>Spermatophyta</taxon>
        <taxon>Magnoliopsida</taxon>
        <taxon>eudicotyledons</taxon>
        <taxon>Gunneridae</taxon>
        <taxon>Pentapetalae</taxon>
        <taxon>asterids</taxon>
        <taxon>lamiids</taxon>
        <taxon>Lamiales</taxon>
        <taxon>Plantaginaceae</taxon>
        <taxon>Cheloneae</taxon>
        <taxon>Penstemon</taxon>
    </lineage>
</organism>
<feature type="coiled-coil region" evidence="1">
    <location>
        <begin position="255"/>
        <end position="366"/>
    </location>
</feature>
<feature type="compositionally biased region" description="Low complexity" evidence="2">
    <location>
        <begin position="116"/>
        <end position="131"/>
    </location>
</feature>
<evidence type="ECO:0000256" key="2">
    <source>
        <dbReference type="SAM" id="MobiDB-lite"/>
    </source>
</evidence>